<accession>A0ABY5R8X5</accession>
<dbReference type="InterPro" id="IPR023367">
    <property type="entry name" value="Peptidase_M42_dom2"/>
</dbReference>
<dbReference type="InterPro" id="IPR008007">
    <property type="entry name" value="Peptidase_M42"/>
</dbReference>
<dbReference type="Proteomes" id="UP001059252">
    <property type="component" value="Chromosome"/>
</dbReference>
<dbReference type="Pfam" id="PF05343">
    <property type="entry name" value="Peptidase_M42"/>
    <property type="match status" value="1"/>
</dbReference>
<evidence type="ECO:0000256" key="5">
    <source>
        <dbReference type="ARBA" id="ARBA00022801"/>
    </source>
</evidence>
<keyword evidence="5" id="KW-0378">Hydrolase</keyword>
<dbReference type="Gene3D" id="2.40.30.40">
    <property type="entry name" value="Peptidase M42, domain 2"/>
    <property type="match status" value="1"/>
</dbReference>
<evidence type="ECO:0000256" key="2">
    <source>
        <dbReference type="ARBA" id="ARBA00022438"/>
    </source>
</evidence>
<protein>
    <submittedName>
        <fullName evidence="7">M42 family metallopeptidase</fullName>
    </submittedName>
</protein>
<dbReference type="RefSeq" id="WP_258211073.1">
    <property type="nucleotide sequence ID" value="NZ_CP102734.1"/>
</dbReference>
<dbReference type="SUPFAM" id="SSF101821">
    <property type="entry name" value="Aminopeptidase/glucanase lid domain"/>
    <property type="match status" value="1"/>
</dbReference>
<dbReference type="CDD" id="cd05656">
    <property type="entry name" value="M42_Frv"/>
    <property type="match status" value="1"/>
</dbReference>
<dbReference type="EMBL" id="CP102734">
    <property type="protein sequence ID" value="UVD81899.1"/>
    <property type="molecule type" value="Genomic_DNA"/>
</dbReference>
<organism evidence="7 8">
    <name type="scientific">Mycoplasma iguanae</name>
    <dbReference type="NCBI Taxonomy" id="292461"/>
    <lineage>
        <taxon>Bacteria</taxon>
        <taxon>Bacillati</taxon>
        <taxon>Mycoplasmatota</taxon>
        <taxon>Mollicutes</taxon>
        <taxon>Mycoplasmataceae</taxon>
        <taxon>Mycoplasma</taxon>
    </lineage>
</organism>
<dbReference type="InterPro" id="IPR051464">
    <property type="entry name" value="Peptidase_M42_aminopept"/>
</dbReference>
<dbReference type="PANTHER" id="PTHR32481">
    <property type="entry name" value="AMINOPEPTIDASE"/>
    <property type="match status" value="1"/>
</dbReference>
<reference evidence="7" key="1">
    <citation type="submission" date="2022-08" db="EMBL/GenBank/DDBJ databases">
        <title>Complete genome of Mycoplasma iguanae type strain 2327.</title>
        <authorList>
            <person name="Spergser J."/>
        </authorList>
    </citation>
    <scope>NUCLEOTIDE SEQUENCE</scope>
    <source>
        <strain evidence="7">2327</strain>
    </source>
</reference>
<evidence type="ECO:0000256" key="4">
    <source>
        <dbReference type="ARBA" id="ARBA00022723"/>
    </source>
</evidence>
<evidence type="ECO:0000313" key="7">
    <source>
        <dbReference type="EMBL" id="UVD81899.1"/>
    </source>
</evidence>
<dbReference type="PIRSF" id="PIRSF001123">
    <property type="entry name" value="PepA_GA"/>
    <property type="match status" value="1"/>
</dbReference>
<proteinExistence type="inferred from homology"/>
<evidence type="ECO:0000313" key="8">
    <source>
        <dbReference type="Proteomes" id="UP001059252"/>
    </source>
</evidence>
<name>A0ABY5R8X5_9MOLU</name>
<comment type="similarity">
    <text evidence="1 6">Belongs to the peptidase M42 family.</text>
</comment>
<keyword evidence="3" id="KW-0645">Protease</keyword>
<evidence type="ECO:0000256" key="3">
    <source>
        <dbReference type="ARBA" id="ARBA00022670"/>
    </source>
</evidence>
<sequence>MWDKKQYDDLFLALKEYMEIEAMSRYEDAVVNALKKNTAQANVEYARDGLGSLIMTKKGHNQGPKIMLAAHMDEVGFMVLDVLDNGQLRVQSVGGIWPNVVVGTQAKLIASTGKEYAGIFGHTSIHILEKEKVTAAVPMKELFVDCGFKDKKEAESLGVEPGDRIYFTGETIRLYNPELVGGKAMDNRAGVTIISEIIKRLTNEKLPNQTYFVGTVQEEVGLRGAKTAVSLIEPDVAFAIDTGASHDTHGAISGVPTLGKGVAINVADGGTLMDPKLVEYLISLAKKHNIAIYKYVAQGGGTDAEELQYGKGGVPTIGISIPQRYLHSPIGVASLKDIQAIIDLMVEFLKVFDQTTLDKIKYQ</sequence>
<keyword evidence="4" id="KW-0479">Metal-binding</keyword>
<keyword evidence="2" id="KW-0031">Aminopeptidase</keyword>
<evidence type="ECO:0000256" key="1">
    <source>
        <dbReference type="ARBA" id="ARBA00006272"/>
    </source>
</evidence>
<keyword evidence="8" id="KW-1185">Reference proteome</keyword>
<gene>
    <name evidence="7" type="ORF">NV226_01165</name>
</gene>
<dbReference type="SUPFAM" id="SSF53187">
    <property type="entry name" value="Zn-dependent exopeptidases"/>
    <property type="match status" value="1"/>
</dbReference>
<evidence type="ECO:0000256" key="6">
    <source>
        <dbReference type="PIRNR" id="PIRNR001123"/>
    </source>
</evidence>
<dbReference type="PANTHER" id="PTHR32481:SF0">
    <property type="entry name" value="AMINOPEPTIDASE YPDE-RELATED"/>
    <property type="match status" value="1"/>
</dbReference>
<dbReference type="Gene3D" id="3.40.630.10">
    <property type="entry name" value="Zn peptidases"/>
    <property type="match status" value="1"/>
</dbReference>